<sequence length="231" mass="25526">MEPTISSADNQYHWPSRFKAPDHSNRFVDGIDTITGEMAGTPIPPPPGFGPQVQQQGSLEGTELTSEMEGAGFLSSEEDSSLLREKRQRYETYSQLDPKWRKLSKPEVNRQIGYEDLIDIMAKPTLSFEPEGYVAARSLWMDPALTVGKAKEMLTRGPIRNRAYREMKKRNFSDELIEYMVKSEAVETDEFLAQLASDIPSIALSIAGAKFGQMAAPSRPVLGPAIGAGIG</sequence>
<comment type="caution">
    <text evidence="1">The sequence shown here is derived from an EMBL/GenBank/DDBJ whole genome shotgun (WGS) entry which is preliminary data.</text>
</comment>
<protein>
    <submittedName>
        <fullName evidence="1">Uncharacterized protein</fullName>
    </submittedName>
</protein>
<proteinExistence type="predicted"/>
<dbReference type="AlphaFoldDB" id="A0A0F9R590"/>
<name>A0A0F9R590_9ZZZZ</name>
<dbReference type="EMBL" id="LAZR01001145">
    <property type="protein sequence ID" value="KKN49884.1"/>
    <property type="molecule type" value="Genomic_DNA"/>
</dbReference>
<accession>A0A0F9R590</accession>
<gene>
    <name evidence="1" type="ORF">LCGC14_0638100</name>
</gene>
<organism evidence="1">
    <name type="scientific">marine sediment metagenome</name>
    <dbReference type="NCBI Taxonomy" id="412755"/>
    <lineage>
        <taxon>unclassified sequences</taxon>
        <taxon>metagenomes</taxon>
        <taxon>ecological metagenomes</taxon>
    </lineage>
</organism>
<feature type="non-terminal residue" evidence="1">
    <location>
        <position position="231"/>
    </location>
</feature>
<evidence type="ECO:0000313" key="1">
    <source>
        <dbReference type="EMBL" id="KKN49884.1"/>
    </source>
</evidence>
<reference evidence="1" key="1">
    <citation type="journal article" date="2015" name="Nature">
        <title>Complex archaea that bridge the gap between prokaryotes and eukaryotes.</title>
        <authorList>
            <person name="Spang A."/>
            <person name="Saw J.H."/>
            <person name="Jorgensen S.L."/>
            <person name="Zaremba-Niedzwiedzka K."/>
            <person name="Martijn J."/>
            <person name="Lind A.E."/>
            <person name="van Eijk R."/>
            <person name="Schleper C."/>
            <person name="Guy L."/>
            <person name="Ettema T.J."/>
        </authorList>
    </citation>
    <scope>NUCLEOTIDE SEQUENCE</scope>
</reference>